<evidence type="ECO:0000256" key="6">
    <source>
        <dbReference type="ARBA" id="ARBA00023180"/>
    </source>
</evidence>
<protein>
    <submittedName>
        <fullName evidence="10">Uncharacterized protein</fullName>
    </submittedName>
</protein>
<evidence type="ECO:0000256" key="4">
    <source>
        <dbReference type="ARBA" id="ARBA00023040"/>
    </source>
</evidence>
<dbReference type="InterPro" id="IPR043458">
    <property type="entry name" value="GPR158/179"/>
</dbReference>
<evidence type="ECO:0000256" key="3">
    <source>
        <dbReference type="ARBA" id="ARBA00022475"/>
    </source>
</evidence>
<reference evidence="10 11" key="1">
    <citation type="submission" date="2015-07" db="EMBL/GenBank/DDBJ databases">
        <title>The genome of Melipona quadrifasciata.</title>
        <authorList>
            <person name="Pan H."/>
            <person name="Kapheim K."/>
        </authorList>
    </citation>
    <scope>NUCLEOTIDE SEQUENCE [LARGE SCALE GENOMIC DNA]</scope>
    <source>
        <strain evidence="10">0111107301</strain>
        <tissue evidence="10">Whole body</tissue>
    </source>
</reference>
<dbReference type="Proteomes" id="UP000053105">
    <property type="component" value="Unassembled WGS sequence"/>
</dbReference>
<keyword evidence="11" id="KW-1185">Reference proteome</keyword>
<feature type="compositionally biased region" description="Basic residues" evidence="8">
    <location>
        <begin position="247"/>
        <end position="257"/>
    </location>
</feature>
<evidence type="ECO:0000313" key="11">
    <source>
        <dbReference type="Proteomes" id="UP000053105"/>
    </source>
</evidence>
<evidence type="ECO:0000313" key="10">
    <source>
        <dbReference type="EMBL" id="KOX73424.1"/>
    </source>
</evidence>
<feature type="transmembrane region" description="Helical" evidence="9">
    <location>
        <begin position="49"/>
        <end position="68"/>
    </location>
</feature>
<feature type="region of interest" description="Disordered" evidence="8">
    <location>
        <begin position="108"/>
        <end position="139"/>
    </location>
</feature>
<dbReference type="GO" id="GO:0005886">
    <property type="term" value="C:plasma membrane"/>
    <property type="evidence" value="ECO:0007669"/>
    <property type="project" value="UniProtKB-SubCell"/>
</dbReference>
<feature type="compositionally biased region" description="Polar residues" evidence="8">
    <location>
        <begin position="172"/>
        <end position="187"/>
    </location>
</feature>
<evidence type="ECO:0000256" key="8">
    <source>
        <dbReference type="SAM" id="MobiDB-lite"/>
    </source>
</evidence>
<keyword evidence="7" id="KW-0807">Transducer</keyword>
<keyword evidence="9" id="KW-0812">Transmembrane</keyword>
<dbReference type="GO" id="GO:0004930">
    <property type="term" value="F:G protein-coupled receptor activity"/>
    <property type="evidence" value="ECO:0007669"/>
    <property type="project" value="UniProtKB-KW"/>
</dbReference>
<evidence type="ECO:0000256" key="5">
    <source>
        <dbReference type="ARBA" id="ARBA00023170"/>
    </source>
</evidence>
<proteinExistence type="inferred from homology"/>
<comment type="similarity">
    <text evidence="2">Belongs to the G-protein coupled receptor 3 family.</text>
</comment>
<feature type="region of interest" description="Disordered" evidence="8">
    <location>
        <begin position="227"/>
        <end position="285"/>
    </location>
</feature>
<evidence type="ECO:0000256" key="9">
    <source>
        <dbReference type="SAM" id="Phobius"/>
    </source>
</evidence>
<dbReference type="PANTHER" id="PTHR32546">
    <property type="entry name" value="G-PROTEIN COUPLED RECEPTOR 158-RELATED"/>
    <property type="match status" value="1"/>
</dbReference>
<dbReference type="Gene3D" id="3.30.450.20">
    <property type="entry name" value="PAS domain"/>
    <property type="match status" value="1"/>
</dbReference>
<feature type="compositionally biased region" description="Basic and acidic residues" evidence="8">
    <location>
        <begin position="228"/>
        <end position="246"/>
    </location>
</feature>
<accession>A0A0N0U573</accession>
<dbReference type="STRING" id="166423.A0A0N0U573"/>
<feature type="transmembrane region" description="Helical" evidence="9">
    <location>
        <begin position="6"/>
        <end position="28"/>
    </location>
</feature>
<feature type="transmembrane region" description="Helical" evidence="9">
    <location>
        <begin position="546"/>
        <end position="565"/>
    </location>
</feature>
<feature type="region of interest" description="Disordered" evidence="8">
    <location>
        <begin position="303"/>
        <end position="329"/>
    </location>
</feature>
<keyword evidence="9" id="KW-1133">Transmembrane helix</keyword>
<sequence length="736" mass="84172">MSDLQFVLIYIEYFNMTKFKFFLLMVLVRGKHFNAKTKLENFDLQNMSVTCGWYALLVLLTCTLWPGLAGHADQEAQIERPRELLRHQQNHRPSFIERKLVDRLEMHESATTEDASDEENDGRTIPSKPRLVETSIERPATQIRHGRSRSHFARQVKLDDPDSLFASDGSGRRTQATDNASRVETVSNLDRSRGKNVITGQDLRSSGTIDERSTVDLDKLLTRLSEAGSDRRKEGRTRQHKDDSLNKLRKVIARNRSRLSGNRTAGNSSEIYGHVVHGAPSGDRSDLDDAEIAILEDYDVYDSDGGKNSSESEDYEDYGKDGDQGKSSKEPVHVDIVTRFLRIIENQHLLGENCTAGTDLNLGEGIVDQYAQERFRLEANLAVNRANMLTRLWKYAPEVMLSSEYLLHASILSMVEFDEDIFAAGNCYDKLQYRDRWLYCPFAHRLQDQDGILVKDLAMEYKYLSNSSEWFYIARKNAERVIANNDQFSRDSVSYHRNDTKDCQTKGIEFRRRVHDESVIRYEIFDCFEKRAMYNTAPSIKQGVNYYIGIFCAFENPILVFYFIWSKTFYQVRGGIIYQPPIITCTINDLSSTYKKMIDQHWKLVGNEEIFVRSHSVSGLEVGPISGLLQKMSPLATGWLRSSRLLQLLLELSRRTVSHLHGSIVGQIIRYPKDLAGSDSAAMKLQVGKINGDDSLKESSSQTGSTQALLAFFCFKRELKTGEFLKSEARFRRTQL</sequence>
<evidence type="ECO:0000256" key="2">
    <source>
        <dbReference type="ARBA" id="ARBA00007242"/>
    </source>
</evidence>
<dbReference type="EMBL" id="KQ435798">
    <property type="protein sequence ID" value="KOX73424.1"/>
    <property type="molecule type" value="Genomic_DNA"/>
</dbReference>
<dbReference type="OrthoDB" id="2129233at2759"/>
<keyword evidence="5" id="KW-0675">Receptor</keyword>
<comment type="subcellular location">
    <subcellularLocation>
        <location evidence="1">Cell membrane</location>
        <topology evidence="1">Multi-pass membrane protein</topology>
    </subcellularLocation>
</comment>
<evidence type="ECO:0000256" key="7">
    <source>
        <dbReference type="ARBA" id="ARBA00023224"/>
    </source>
</evidence>
<gene>
    <name evidence="10" type="ORF">WN51_14470</name>
</gene>
<keyword evidence="9" id="KW-0472">Membrane</keyword>
<name>A0A0N0U573_9HYME</name>
<evidence type="ECO:0000256" key="1">
    <source>
        <dbReference type="ARBA" id="ARBA00004651"/>
    </source>
</evidence>
<feature type="region of interest" description="Disordered" evidence="8">
    <location>
        <begin position="161"/>
        <end position="187"/>
    </location>
</feature>
<dbReference type="PANTHER" id="PTHR32546:SF29">
    <property type="entry name" value="G-PROTEIN COUPLED RECEPTORS FAMILY 3 PROFILE DOMAIN-CONTAINING PROTEIN"/>
    <property type="match status" value="1"/>
</dbReference>
<keyword evidence="3" id="KW-1003">Cell membrane</keyword>
<organism evidence="10 11">
    <name type="scientific">Melipona quadrifasciata</name>
    <dbReference type="NCBI Taxonomy" id="166423"/>
    <lineage>
        <taxon>Eukaryota</taxon>
        <taxon>Metazoa</taxon>
        <taxon>Ecdysozoa</taxon>
        <taxon>Arthropoda</taxon>
        <taxon>Hexapoda</taxon>
        <taxon>Insecta</taxon>
        <taxon>Pterygota</taxon>
        <taxon>Neoptera</taxon>
        <taxon>Endopterygota</taxon>
        <taxon>Hymenoptera</taxon>
        <taxon>Apocrita</taxon>
        <taxon>Aculeata</taxon>
        <taxon>Apoidea</taxon>
        <taxon>Anthophila</taxon>
        <taxon>Apidae</taxon>
        <taxon>Melipona</taxon>
    </lineage>
</organism>
<keyword evidence="6" id="KW-0325">Glycoprotein</keyword>
<keyword evidence="4" id="KW-0297">G-protein coupled receptor</keyword>
<dbReference type="AlphaFoldDB" id="A0A0N0U573"/>
<feature type="compositionally biased region" description="Basic and acidic residues" evidence="8">
    <location>
        <begin position="317"/>
        <end position="329"/>
    </location>
</feature>
<feature type="compositionally biased region" description="Polar residues" evidence="8">
    <location>
        <begin position="258"/>
        <end position="270"/>
    </location>
</feature>